<dbReference type="EMBL" id="CP162599">
    <property type="protein sequence ID" value="XDK33966.1"/>
    <property type="molecule type" value="Genomic_DNA"/>
</dbReference>
<organism evidence="4">
    <name type="scientific">Ornithinibacillus sp. 4-3</name>
    <dbReference type="NCBI Taxonomy" id="3231488"/>
    <lineage>
        <taxon>Bacteria</taxon>
        <taxon>Bacillati</taxon>
        <taxon>Bacillota</taxon>
        <taxon>Bacilli</taxon>
        <taxon>Bacillales</taxon>
        <taxon>Bacillaceae</taxon>
        <taxon>Ornithinibacillus</taxon>
    </lineage>
</organism>
<dbReference type="GO" id="GO:0043190">
    <property type="term" value="C:ATP-binding cassette (ABC) transporter complex"/>
    <property type="evidence" value="ECO:0007669"/>
    <property type="project" value="InterPro"/>
</dbReference>
<sequence length="519" mass="58670">MRKLTVIFLVFTFVFLLAACGDDTDSGSENNGNQVESTELKIGINAQPTTLDIHKTANILTRNIVKNIYETLITFDEDYEIVPMLAESVDESDDGKTYTFNLRQGVLFHNGDEMKAEDVIASMERWLESTPPAQTVLGDANFTAADDYTVVLELEESSALALPVIARTSQQFAGIMPKEVIDSADSTGVTEYIGTGPYQFEDWKESQYVKLTKFEDYQVLETGHPVVQKDAKINDVYFYIASDAATLLTGVQTGEYDLVLDIHTEHYEQLKNDSNLEVDVELYGENGLYFNKHEGLFTDQKMRQAVNTALNLDDLMQAAYGNKDLYELDSSYASEHQQGWYSEAGSEFYNQNDKEKAAQLLEEAGYDGEPIRIISSRDYEYVYNSGVVVMNELEKIGANVELEVYDWATLMSKRDEKDAWHIFIAGGPFQSIPIEMNVFSPSYFDGPLDDTIYGLVDDIIHADTTEAAQEIWDELQGYTWEYLPFIKLGNFSKLNVISKDVKGYSRFEGPILWDLTIEK</sequence>
<evidence type="ECO:0000259" key="3">
    <source>
        <dbReference type="Pfam" id="PF00496"/>
    </source>
</evidence>
<keyword evidence="1 2" id="KW-0732">Signal</keyword>
<dbReference type="GO" id="GO:0042597">
    <property type="term" value="C:periplasmic space"/>
    <property type="evidence" value="ECO:0007669"/>
    <property type="project" value="UniProtKB-ARBA"/>
</dbReference>
<dbReference type="AlphaFoldDB" id="A0AB39HVG2"/>
<dbReference type="GO" id="GO:1904680">
    <property type="term" value="F:peptide transmembrane transporter activity"/>
    <property type="evidence" value="ECO:0007669"/>
    <property type="project" value="TreeGrafter"/>
</dbReference>
<name>A0AB39HVG2_9BACI</name>
<dbReference type="Pfam" id="PF00496">
    <property type="entry name" value="SBP_bac_5"/>
    <property type="match status" value="1"/>
</dbReference>
<feature type="chain" id="PRO_5044233786" evidence="2">
    <location>
        <begin position="19"/>
        <end position="519"/>
    </location>
</feature>
<dbReference type="Gene3D" id="3.90.76.10">
    <property type="entry name" value="Dipeptide-binding Protein, Domain 1"/>
    <property type="match status" value="1"/>
</dbReference>
<dbReference type="SUPFAM" id="SSF53850">
    <property type="entry name" value="Periplasmic binding protein-like II"/>
    <property type="match status" value="1"/>
</dbReference>
<dbReference type="PROSITE" id="PS51257">
    <property type="entry name" value="PROKAR_LIPOPROTEIN"/>
    <property type="match status" value="1"/>
</dbReference>
<dbReference type="PIRSF" id="PIRSF002741">
    <property type="entry name" value="MppA"/>
    <property type="match status" value="1"/>
</dbReference>
<protein>
    <submittedName>
        <fullName evidence="4">ABC transporter substrate-binding protein</fullName>
    </submittedName>
</protein>
<evidence type="ECO:0000313" key="4">
    <source>
        <dbReference type="EMBL" id="XDK33966.1"/>
    </source>
</evidence>
<dbReference type="Gene3D" id="3.40.190.10">
    <property type="entry name" value="Periplasmic binding protein-like II"/>
    <property type="match status" value="1"/>
</dbReference>
<evidence type="ECO:0000256" key="2">
    <source>
        <dbReference type="SAM" id="SignalP"/>
    </source>
</evidence>
<dbReference type="RefSeq" id="WP_368654644.1">
    <property type="nucleotide sequence ID" value="NZ_CP162599.1"/>
</dbReference>
<dbReference type="InterPro" id="IPR039424">
    <property type="entry name" value="SBP_5"/>
</dbReference>
<proteinExistence type="predicted"/>
<accession>A0AB39HVG2</accession>
<gene>
    <name evidence="4" type="ORF">AB4Y30_06330</name>
</gene>
<feature type="domain" description="Solute-binding protein family 5" evidence="3">
    <location>
        <begin position="80"/>
        <end position="427"/>
    </location>
</feature>
<feature type="signal peptide" evidence="2">
    <location>
        <begin position="1"/>
        <end position="18"/>
    </location>
</feature>
<dbReference type="GO" id="GO:0015833">
    <property type="term" value="P:peptide transport"/>
    <property type="evidence" value="ECO:0007669"/>
    <property type="project" value="TreeGrafter"/>
</dbReference>
<reference evidence="4" key="1">
    <citation type="submission" date="2024-07" db="EMBL/GenBank/DDBJ databases">
        <title>Halotolerant mesophilic bacterium Ornithinibacillus sp. 4-3, sp. nov., isolated from soil.</title>
        <authorList>
            <person name="Sidarenka A.V."/>
            <person name="Guliayeva D.E."/>
            <person name="Leanovich S.I."/>
            <person name="Hileuskaya K.S."/>
            <person name="Akhremchuk A.E."/>
            <person name="Sikolenko M.A."/>
            <person name="Valentovich L.N."/>
        </authorList>
    </citation>
    <scope>NUCLEOTIDE SEQUENCE</scope>
    <source>
        <strain evidence="4">4-3</strain>
    </source>
</reference>
<evidence type="ECO:0000256" key="1">
    <source>
        <dbReference type="ARBA" id="ARBA00022729"/>
    </source>
</evidence>
<dbReference type="Gene3D" id="3.10.105.10">
    <property type="entry name" value="Dipeptide-binding Protein, Domain 3"/>
    <property type="match status" value="1"/>
</dbReference>
<dbReference type="PANTHER" id="PTHR30290">
    <property type="entry name" value="PERIPLASMIC BINDING COMPONENT OF ABC TRANSPORTER"/>
    <property type="match status" value="1"/>
</dbReference>
<dbReference type="InterPro" id="IPR030678">
    <property type="entry name" value="Peptide/Ni-bd"/>
</dbReference>
<dbReference type="CDD" id="cd08502">
    <property type="entry name" value="PBP2_NikA_DppA_OppA_like_16"/>
    <property type="match status" value="1"/>
</dbReference>
<dbReference type="PANTHER" id="PTHR30290:SF38">
    <property type="entry name" value="D,D-DIPEPTIDE-BINDING PERIPLASMIC PROTEIN DDPA-RELATED"/>
    <property type="match status" value="1"/>
</dbReference>
<dbReference type="InterPro" id="IPR000914">
    <property type="entry name" value="SBP_5_dom"/>
</dbReference>